<evidence type="ECO:0000256" key="1">
    <source>
        <dbReference type="SAM" id="SignalP"/>
    </source>
</evidence>
<feature type="signal peptide" evidence="1">
    <location>
        <begin position="1"/>
        <end position="22"/>
    </location>
</feature>
<keyword evidence="3" id="KW-1185">Reference proteome</keyword>
<evidence type="ECO:0000313" key="3">
    <source>
        <dbReference type="Proteomes" id="UP001166286"/>
    </source>
</evidence>
<feature type="chain" id="PRO_5041403223" evidence="1">
    <location>
        <begin position="23"/>
        <end position="472"/>
    </location>
</feature>
<gene>
    <name evidence="2" type="ORF">JMJ35_007489</name>
</gene>
<dbReference type="AlphaFoldDB" id="A0AA39QXW3"/>
<dbReference type="EMBL" id="JAFEKC020000017">
    <property type="protein sequence ID" value="KAK0510095.1"/>
    <property type="molecule type" value="Genomic_DNA"/>
</dbReference>
<proteinExistence type="predicted"/>
<organism evidence="2 3">
    <name type="scientific">Cladonia borealis</name>
    <dbReference type="NCBI Taxonomy" id="184061"/>
    <lineage>
        <taxon>Eukaryota</taxon>
        <taxon>Fungi</taxon>
        <taxon>Dikarya</taxon>
        <taxon>Ascomycota</taxon>
        <taxon>Pezizomycotina</taxon>
        <taxon>Lecanoromycetes</taxon>
        <taxon>OSLEUM clade</taxon>
        <taxon>Lecanoromycetidae</taxon>
        <taxon>Lecanorales</taxon>
        <taxon>Lecanorineae</taxon>
        <taxon>Cladoniaceae</taxon>
        <taxon>Cladonia</taxon>
    </lineage>
</organism>
<reference evidence="2" key="1">
    <citation type="submission" date="2023-03" db="EMBL/GenBank/DDBJ databases">
        <title>Complete genome of Cladonia borealis.</title>
        <authorList>
            <person name="Park H."/>
        </authorList>
    </citation>
    <scope>NUCLEOTIDE SEQUENCE</scope>
    <source>
        <strain evidence="2">ANT050790</strain>
    </source>
</reference>
<comment type="caution">
    <text evidence="2">The sequence shown here is derived from an EMBL/GenBank/DDBJ whole genome shotgun (WGS) entry which is preliminary data.</text>
</comment>
<sequence>MLLPFLLFMWLLLLQSATLVRAFVFTETRSCNDPGGLLPLNPTCWDTLFVGMYLMEWSVTNNATCLPGTPFAQCFLETLNMGELDCVGITSGTCPPPSWIEFQTNNISVQEFYIAYNIYSVWSFFNGYYTAIGNARSAATDSIGAIVALLDPPKSTNVFLNDILTALSVGLSFVSVDAGPLAGALITGIQQAPGVGKYLFPVGTLDTQVAQFDEIANSLGTVTSYFQENITTALAAIQNDTQTFLAIVGSGNFSVTPVPSIADQSDTMLTALNTYVISQCLQANNWVITRAIDTDVNELQANGSAVGWDIPGCGTGYDSNSICGAYYFNKAINVSFSLDNSGDMSNNPTTDMSQFFANWTTPDLLFNGAAQCERQGGSAPSVTIGASGIDASCLSNLKVCTWDLDPKHIGVEYEFTDCDTQSRFAVDGCVGCGEFDECVNVPYSYIGNYLTFDGWGLPYYFCFGDHKILPSP</sequence>
<dbReference type="Proteomes" id="UP001166286">
    <property type="component" value="Unassembled WGS sequence"/>
</dbReference>
<evidence type="ECO:0000313" key="2">
    <source>
        <dbReference type="EMBL" id="KAK0510095.1"/>
    </source>
</evidence>
<accession>A0AA39QXW3</accession>
<name>A0AA39QXW3_9LECA</name>
<protein>
    <submittedName>
        <fullName evidence="2">Uncharacterized protein</fullName>
    </submittedName>
</protein>
<keyword evidence="1" id="KW-0732">Signal</keyword>